<dbReference type="Proteomes" id="UP000078454">
    <property type="component" value="Unassembled WGS sequence"/>
</dbReference>
<accession>A0A198A7Y8</accession>
<evidence type="ECO:0000313" key="2">
    <source>
        <dbReference type="Proteomes" id="UP000078454"/>
    </source>
</evidence>
<dbReference type="OrthoDB" id="5430844at2"/>
<dbReference type="EMBL" id="LYPB01000073">
    <property type="protein sequence ID" value="OAS17220.1"/>
    <property type="molecule type" value="Genomic_DNA"/>
</dbReference>
<gene>
    <name evidence="1" type="ORF">A8708_03105</name>
</gene>
<dbReference type="RefSeq" id="WP_068666649.1">
    <property type="nucleotide sequence ID" value="NZ_LYPB01000073.1"/>
</dbReference>
<dbReference type="InterPro" id="IPR027417">
    <property type="entry name" value="P-loop_NTPase"/>
</dbReference>
<organism evidence="1 2">
    <name type="scientific">Paenibacillus oryzisoli</name>
    <dbReference type="NCBI Taxonomy" id="1850517"/>
    <lineage>
        <taxon>Bacteria</taxon>
        <taxon>Bacillati</taxon>
        <taxon>Bacillota</taxon>
        <taxon>Bacilli</taxon>
        <taxon>Bacillales</taxon>
        <taxon>Paenibacillaceae</taxon>
        <taxon>Paenibacillus</taxon>
    </lineage>
</organism>
<sequence>MISTVKDMYYRAFGFTVVSTIHLPELVQLNDIQGSPDITIEIADLSQLWISMEAELGKYTVREGSVIFQIPHLGIFYIEHGNKILISPAIGSDKDEIRLYILGSCMGALLLQRKILPLHGSAVVIEGNAYAIVGDSGAGKSTLASAIMKQGYPLLSDDVIAISFSSDQQTAYVTPSYPQQKLWQESMDHFGMESAGYRPLFKRETKFSIPVASNYESKPVPIAGIFELVKSDGEHVAIGRMPNLECLSMLYHHTFRNFLVHRLNLSSWHFDMTAKLVNKLSLYRLERPVSKFTAPDLVSTIITTINRRHIS</sequence>
<keyword evidence="2" id="KW-1185">Reference proteome</keyword>
<proteinExistence type="predicted"/>
<dbReference type="Gene3D" id="3.40.50.300">
    <property type="entry name" value="P-loop containing nucleotide triphosphate hydrolases"/>
    <property type="match status" value="1"/>
</dbReference>
<comment type="caution">
    <text evidence="1">The sequence shown here is derived from an EMBL/GenBank/DDBJ whole genome shotgun (WGS) entry which is preliminary data.</text>
</comment>
<dbReference type="AlphaFoldDB" id="A0A198A7Y8"/>
<dbReference type="SUPFAM" id="SSF53795">
    <property type="entry name" value="PEP carboxykinase-like"/>
    <property type="match status" value="1"/>
</dbReference>
<name>A0A198A7Y8_9BACL</name>
<evidence type="ECO:0000313" key="1">
    <source>
        <dbReference type="EMBL" id="OAS17220.1"/>
    </source>
</evidence>
<protein>
    <submittedName>
        <fullName evidence="1">Aldolase</fullName>
    </submittedName>
</protein>
<reference evidence="1 2" key="1">
    <citation type="submission" date="2016-05" db="EMBL/GenBank/DDBJ databases">
        <title>Paenibacillus sp. 1ZS3-15 nov., isolated from the rhizosphere soil.</title>
        <authorList>
            <person name="Zhang X.X."/>
            <person name="Zhang J."/>
        </authorList>
    </citation>
    <scope>NUCLEOTIDE SEQUENCE [LARGE SCALE GENOMIC DNA]</scope>
    <source>
        <strain evidence="1 2">1ZS3-15</strain>
    </source>
</reference>
<dbReference type="STRING" id="1850517.A8708_03105"/>